<dbReference type="OrthoDB" id="9786141at2"/>
<dbReference type="Pfam" id="PF00293">
    <property type="entry name" value="NUDIX"/>
    <property type="match status" value="1"/>
</dbReference>
<proteinExistence type="predicted"/>
<evidence type="ECO:0000313" key="3">
    <source>
        <dbReference type="EMBL" id="ADW69575.1"/>
    </source>
</evidence>
<sequence>MAYKTINGITSSIIPFYLQDGTLFVLLGQRGPKSKAFANSWALVGGFLDPGSESLEQCAARELKEETGIEVSPKSMKLVTVQSDPKRDPRGQIIDTVWSTLLQSELPSAAADDLQAVAWLPLSEALNMELAFDHQDSLRRFAAIEGF</sequence>
<dbReference type="PRINTS" id="PR00502">
    <property type="entry name" value="NUDIXFAMILY"/>
</dbReference>
<dbReference type="RefSeq" id="WP_013580890.1">
    <property type="nucleotide sequence ID" value="NC_015064.1"/>
</dbReference>
<keyword evidence="1 3" id="KW-0378">Hydrolase</keyword>
<name>E8WVP6_GRATM</name>
<dbReference type="HOGENOM" id="CLU_037162_20_3_0"/>
<evidence type="ECO:0000256" key="1">
    <source>
        <dbReference type="ARBA" id="ARBA00022801"/>
    </source>
</evidence>
<gene>
    <name evidence="3" type="ordered locus">AciX9_2545</name>
</gene>
<dbReference type="AlphaFoldDB" id="E8WVP6"/>
<dbReference type="EMBL" id="CP002480">
    <property type="protein sequence ID" value="ADW69575.1"/>
    <property type="molecule type" value="Genomic_DNA"/>
</dbReference>
<dbReference type="Gene3D" id="3.90.79.10">
    <property type="entry name" value="Nucleoside Triphosphate Pyrophosphohydrolase"/>
    <property type="match status" value="1"/>
</dbReference>
<dbReference type="InterPro" id="IPR020476">
    <property type="entry name" value="Nudix_hydrolase"/>
</dbReference>
<evidence type="ECO:0000259" key="2">
    <source>
        <dbReference type="PROSITE" id="PS51462"/>
    </source>
</evidence>
<protein>
    <submittedName>
        <fullName evidence="3">NUDIX hydrolase</fullName>
    </submittedName>
</protein>
<reference evidence="4" key="1">
    <citation type="submission" date="2011-01" db="EMBL/GenBank/DDBJ databases">
        <title>Complete sequence of chromosome of Acidobacterium sp. MP5ACTX9.</title>
        <authorList>
            <consortium name="US DOE Joint Genome Institute"/>
            <person name="Lucas S."/>
            <person name="Copeland A."/>
            <person name="Lapidus A."/>
            <person name="Cheng J.-F."/>
            <person name="Goodwin L."/>
            <person name="Pitluck S."/>
            <person name="Teshima H."/>
            <person name="Detter J.C."/>
            <person name="Han C."/>
            <person name="Tapia R."/>
            <person name="Land M."/>
            <person name="Hauser L."/>
            <person name="Kyrpides N."/>
            <person name="Ivanova N."/>
            <person name="Ovchinnikova G."/>
            <person name="Pagani I."/>
            <person name="Rawat S.R."/>
            <person name="Mannisto M."/>
            <person name="Haggblom M.M."/>
            <person name="Woyke T."/>
        </authorList>
    </citation>
    <scope>NUCLEOTIDE SEQUENCE [LARGE SCALE GENOMIC DNA]</scope>
    <source>
        <strain evidence="4">MP5ACTX9</strain>
    </source>
</reference>
<accession>E8WVP6</accession>
<dbReference type="CDD" id="cd18873">
    <property type="entry name" value="NUDIX_NadM_like"/>
    <property type="match status" value="1"/>
</dbReference>
<dbReference type="SUPFAM" id="SSF55811">
    <property type="entry name" value="Nudix"/>
    <property type="match status" value="1"/>
</dbReference>
<organism evidence="4">
    <name type="scientific">Granulicella tundricola (strain ATCC BAA-1859 / DSM 23138 / MP5ACTX9)</name>
    <dbReference type="NCBI Taxonomy" id="1198114"/>
    <lineage>
        <taxon>Bacteria</taxon>
        <taxon>Pseudomonadati</taxon>
        <taxon>Acidobacteriota</taxon>
        <taxon>Terriglobia</taxon>
        <taxon>Terriglobales</taxon>
        <taxon>Acidobacteriaceae</taxon>
        <taxon>Granulicella</taxon>
    </lineage>
</organism>
<dbReference type="InterPro" id="IPR000086">
    <property type="entry name" value="NUDIX_hydrolase_dom"/>
</dbReference>
<dbReference type="eggNOG" id="COG1051">
    <property type="taxonomic scope" value="Bacteria"/>
</dbReference>
<evidence type="ECO:0000313" key="4">
    <source>
        <dbReference type="Proteomes" id="UP000000343"/>
    </source>
</evidence>
<keyword evidence="4" id="KW-1185">Reference proteome</keyword>
<dbReference type="PaxDb" id="1198114-AciX9_2545"/>
<dbReference type="InterPro" id="IPR015797">
    <property type="entry name" value="NUDIX_hydrolase-like_dom_sf"/>
</dbReference>
<dbReference type="PROSITE" id="PS51462">
    <property type="entry name" value="NUDIX"/>
    <property type="match status" value="1"/>
</dbReference>
<feature type="domain" description="Nudix hydrolase" evidence="2">
    <location>
        <begin position="6"/>
        <end position="142"/>
    </location>
</feature>
<dbReference type="Proteomes" id="UP000000343">
    <property type="component" value="Chromosome"/>
</dbReference>
<dbReference type="PANTHER" id="PTHR43736">
    <property type="entry name" value="ADP-RIBOSE PYROPHOSPHATASE"/>
    <property type="match status" value="1"/>
</dbReference>
<dbReference type="PANTHER" id="PTHR43736:SF1">
    <property type="entry name" value="DIHYDRONEOPTERIN TRIPHOSPHATE DIPHOSPHATASE"/>
    <property type="match status" value="1"/>
</dbReference>
<dbReference type="STRING" id="1198114.AciX9_2545"/>
<dbReference type="GO" id="GO:0016787">
    <property type="term" value="F:hydrolase activity"/>
    <property type="evidence" value="ECO:0007669"/>
    <property type="project" value="UniProtKB-KW"/>
</dbReference>
<dbReference type="KEGG" id="acm:AciX9_2545"/>